<evidence type="ECO:0000256" key="1">
    <source>
        <dbReference type="SAM" id="Coils"/>
    </source>
</evidence>
<keyword evidence="1" id="KW-0175">Coiled coil</keyword>
<dbReference type="GO" id="GO:0005737">
    <property type="term" value="C:cytoplasm"/>
    <property type="evidence" value="ECO:0007669"/>
    <property type="project" value="TreeGrafter"/>
</dbReference>
<dbReference type="SUPFAM" id="SSF50998">
    <property type="entry name" value="Quinoprotein alcohol dehydrogenase-like"/>
    <property type="match status" value="1"/>
</dbReference>
<dbReference type="PANTHER" id="PTHR12894:SF43">
    <property type="entry name" value="VACUOLAR SORTING PROTEIN 3"/>
    <property type="match status" value="1"/>
</dbReference>
<evidence type="ECO:0000259" key="2">
    <source>
        <dbReference type="PROSITE" id="PS50219"/>
    </source>
</evidence>
<dbReference type="GO" id="GO:0016020">
    <property type="term" value="C:membrane"/>
    <property type="evidence" value="ECO:0007669"/>
    <property type="project" value="TreeGrafter"/>
</dbReference>
<feature type="domain" description="CNH" evidence="2">
    <location>
        <begin position="576"/>
        <end position="902"/>
    </location>
</feature>
<evidence type="ECO:0000313" key="3">
    <source>
        <dbReference type="EMBL" id="KAK1266200.1"/>
    </source>
</evidence>
<dbReference type="InterPro" id="IPR032914">
    <property type="entry name" value="Vam6/VPS39/TRAP1"/>
</dbReference>
<dbReference type="GO" id="GO:0034058">
    <property type="term" value="P:endosomal vesicle fusion"/>
    <property type="evidence" value="ECO:0007669"/>
    <property type="project" value="TreeGrafter"/>
</dbReference>
<comment type="caution">
    <text evidence="3">The sequence shown here is derived from an EMBL/GenBank/DDBJ whole genome shotgun (WGS) entry which is preliminary data.</text>
</comment>
<gene>
    <name evidence="3" type="ORF">QJS04_geneDACA015581</name>
</gene>
<dbReference type="InterPro" id="IPR001180">
    <property type="entry name" value="CNH_dom"/>
</dbReference>
<organism evidence="3 4">
    <name type="scientific">Acorus gramineus</name>
    <name type="common">Dwarf sweet flag</name>
    <dbReference type="NCBI Taxonomy" id="55184"/>
    <lineage>
        <taxon>Eukaryota</taxon>
        <taxon>Viridiplantae</taxon>
        <taxon>Streptophyta</taxon>
        <taxon>Embryophyta</taxon>
        <taxon>Tracheophyta</taxon>
        <taxon>Spermatophyta</taxon>
        <taxon>Magnoliopsida</taxon>
        <taxon>Liliopsida</taxon>
        <taxon>Acoraceae</taxon>
        <taxon>Acorus</taxon>
    </lineage>
</organism>
<sequence length="1421" mass="158568">MDDTQSVETLLDSTTSKIQQLQQAFAELESYRAVTLNLKWKELEEHFHGLERSLKKRFEDLKNQEKEYEDKALEAREILKKREAAVAAKECVLLERLQHKRNAAVSAIGESRKRYKKASGGHVTNIMANGNTEAIVEEKLQVQSPAKVISENLKSIENGGIDVKARPELMELCKEMNAKGLHKFVSDNRKDLASIREEIPVALRSSTDPFRLVLNSMEDFYHPEALTVDGKKDVTLLGLRRTCIMLMESLSALVAETASDVLVISSNVKECAKMMAIEWKLKLDDVEIEAYGGNSLEAHAFLQLLSTFGITSEFDQEEICKLIPSVSRRRQAADLCRSLGLSSKMPGVIEVMVNSGRQIDAVNLVCELGMTEQFTPVTLLKSYLKESRKVSQVKAGSTSPGAQSEMNERELNALKAVIKCIEEHKLEGLYPVDPLQKRVLQLEKAKADKKRAAEAAKPQPKRPRANGIVTYAPRFTNVVPDNKCMYRGPERYQYVYERPMHPFPVETHASPLLGSVSYNFSTSHGGYYGNGYQYQLIHGFRARHETLDAAPPIMDKPRFNDRTVLEPFAEFVPPSSLSIRSLAVSSVSDSQTLIYIGTDEGKLVLASADPSKTSHSDQHVDFVRSVSITGFPVIAIDVLVDVGRVLALSDGSLFLLDPSLLEPVKRLSLLKGITAFAKRLRTDDDTASVNPLDVAPVSRSEASLRSGQRFLQRFGGLGTKANGVRPKDSFPQGQDGCFVAASAEKMLVLIEFTLSDADSSGILVNWGVMQGFDGVRSIAWLDDSIIVGTSDGYLLFSILTGQSVTLFSLPDSSTTPQLKTLYAHKEVLLLVDNVGVIVNAFGQPVGGSLVFRRAPDSIGAMSSYVVVVRDGEMGLYRKRTGACVQSITFAGNGEGPCILPNDEPGSGEVVVVSTPRKVICFRKVSCEEQIKYLLRKKNFKETVCLIQELEDEGELSKEMLSFVHAQLGFLLVFELHFEDAVNHFLQSETMQPSEVFPFIMRDPNRWSYLVPRNRYWGLHSPPVPLEQVVDDGLSAIQRAIFLRKAGVDTAVDEDFLFNPPTRADLLELVIQNMIRYLHLSRDKDLNSSVREGVDTLLMYLYRALNLVDSMEKLASSQNSCVVEELESLLDESGHLRTLAFLYASKGMSSKALAIWRILARNYSTGLWNDHQSAVEPDSQDNSTNFIPGHCAAALEASKLLEESSDEDMVLHHLGWIADIDQELGVRVLTSEKRSNQLSPGKVLAAIDPKKVEVHQRYLQWLIEEQDSDDTRFHTLYALSLARSAIEIVEMEYSNLSMDDKRLVEMDFSVVVNGITYGSHVRERLQSFLQSSDLYDPEDVLDLIEETELWLEKAILYRKLGQETLVLQILALKLEDSEAAKQYCIEIGRRDAYMHVIAVKASQRHQVAATSRRMLYSNPVGL</sequence>
<reference evidence="3" key="2">
    <citation type="submission" date="2023-06" db="EMBL/GenBank/DDBJ databases">
        <authorList>
            <person name="Ma L."/>
            <person name="Liu K.-W."/>
            <person name="Li Z."/>
            <person name="Hsiao Y.-Y."/>
            <person name="Qi Y."/>
            <person name="Fu T."/>
            <person name="Tang G."/>
            <person name="Zhang D."/>
            <person name="Sun W.-H."/>
            <person name="Liu D.-K."/>
            <person name="Li Y."/>
            <person name="Chen G.-Z."/>
            <person name="Liu X.-D."/>
            <person name="Liao X.-Y."/>
            <person name="Jiang Y.-T."/>
            <person name="Yu X."/>
            <person name="Hao Y."/>
            <person name="Huang J."/>
            <person name="Zhao X.-W."/>
            <person name="Ke S."/>
            <person name="Chen Y.-Y."/>
            <person name="Wu W.-L."/>
            <person name="Hsu J.-L."/>
            <person name="Lin Y.-F."/>
            <person name="Huang M.-D."/>
            <person name="Li C.-Y."/>
            <person name="Huang L."/>
            <person name="Wang Z.-W."/>
            <person name="Zhao X."/>
            <person name="Zhong W.-Y."/>
            <person name="Peng D.-H."/>
            <person name="Ahmad S."/>
            <person name="Lan S."/>
            <person name="Zhang J.-S."/>
            <person name="Tsai W.-C."/>
            <person name="Van De Peer Y."/>
            <person name="Liu Z.-J."/>
        </authorList>
    </citation>
    <scope>NUCLEOTIDE SEQUENCE</scope>
    <source>
        <strain evidence="3">SCP</strain>
        <tissue evidence="3">Leaves</tissue>
    </source>
</reference>
<dbReference type="PANTHER" id="PTHR12894">
    <property type="entry name" value="CNH DOMAIN CONTAINING"/>
    <property type="match status" value="1"/>
</dbReference>
<proteinExistence type="predicted"/>
<dbReference type="EMBL" id="JAUJYN010000007">
    <property type="protein sequence ID" value="KAK1266200.1"/>
    <property type="molecule type" value="Genomic_DNA"/>
</dbReference>
<reference evidence="3" key="1">
    <citation type="journal article" date="2023" name="Nat. Commun.">
        <title>Diploid and tetraploid genomes of Acorus and the evolution of monocots.</title>
        <authorList>
            <person name="Ma L."/>
            <person name="Liu K.W."/>
            <person name="Li Z."/>
            <person name="Hsiao Y.Y."/>
            <person name="Qi Y."/>
            <person name="Fu T."/>
            <person name="Tang G.D."/>
            <person name="Zhang D."/>
            <person name="Sun W.H."/>
            <person name="Liu D.K."/>
            <person name="Li Y."/>
            <person name="Chen G.Z."/>
            <person name="Liu X.D."/>
            <person name="Liao X.Y."/>
            <person name="Jiang Y.T."/>
            <person name="Yu X."/>
            <person name="Hao Y."/>
            <person name="Huang J."/>
            <person name="Zhao X.W."/>
            <person name="Ke S."/>
            <person name="Chen Y.Y."/>
            <person name="Wu W.L."/>
            <person name="Hsu J.L."/>
            <person name="Lin Y.F."/>
            <person name="Huang M.D."/>
            <person name="Li C.Y."/>
            <person name="Huang L."/>
            <person name="Wang Z.W."/>
            <person name="Zhao X."/>
            <person name="Zhong W.Y."/>
            <person name="Peng D.H."/>
            <person name="Ahmad S."/>
            <person name="Lan S."/>
            <person name="Zhang J.S."/>
            <person name="Tsai W.C."/>
            <person name="Van de Peer Y."/>
            <person name="Liu Z.J."/>
        </authorList>
    </citation>
    <scope>NUCLEOTIDE SEQUENCE</scope>
    <source>
        <strain evidence="3">SCP</strain>
    </source>
</reference>
<keyword evidence="4" id="KW-1185">Reference proteome</keyword>
<feature type="coiled-coil region" evidence="1">
    <location>
        <begin position="11"/>
        <end position="81"/>
    </location>
</feature>
<dbReference type="InterPro" id="IPR011047">
    <property type="entry name" value="Quinoprotein_ADH-like_sf"/>
</dbReference>
<name>A0AAV9AQI9_ACOGR</name>
<accession>A0AAV9AQI9</accession>
<protein>
    <recommendedName>
        <fullName evidence="2">CNH domain-containing protein</fullName>
    </recommendedName>
</protein>
<dbReference type="GO" id="GO:0006914">
    <property type="term" value="P:autophagy"/>
    <property type="evidence" value="ECO:0007669"/>
    <property type="project" value="TreeGrafter"/>
</dbReference>
<dbReference type="InterPro" id="IPR019452">
    <property type="entry name" value="VPS39/TGF_beta_rcpt-assoc_1"/>
</dbReference>
<dbReference type="Pfam" id="PF10366">
    <property type="entry name" value="Vps39_1"/>
    <property type="match status" value="1"/>
</dbReference>
<evidence type="ECO:0000313" key="4">
    <source>
        <dbReference type="Proteomes" id="UP001179952"/>
    </source>
</evidence>
<dbReference type="PROSITE" id="PS50219">
    <property type="entry name" value="CNH"/>
    <property type="match status" value="1"/>
</dbReference>
<dbReference type="Pfam" id="PF07899">
    <property type="entry name" value="Frigida"/>
    <property type="match status" value="1"/>
</dbReference>
<dbReference type="Proteomes" id="UP001179952">
    <property type="component" value="Unassembled WGS sequence"/>
</dbReference>
<dbReference type="InterPro" id="IPR012474">
    <property type="entry name" value="Frigida"/>
</dbReference>